<evidence type="ECO:0000313" key="2">
    <source>
        <dbReference type="Proteomes" id="UP000007703"/>
    </source>
</evidence>
<dbReference type="EMBL" id="CH408082">
    <property type="protein sequence ID" value="EEQ41166.1"/>
    <property type="molecule type" value="Genomic_DNA"/>
</dbReference>
<gene>
    <name evidence="1" type="ORF">CLUG_05294</name>
</gene>
<reference evidence="1 2" key="1">
    <citation type="journal article" date="2009" name="Nature">
        <title>Evolution of pathogenicity and sexual reproduction in eight Candida genomes.</title>
        <authorList>
            <person name="Butler G."/>
            <person name="Rasmussen M.D."/>
            <person name="Lin M.F."/>
            <person name="Santos M.A."/>
            <person name="Sakthikumar S."/>
            <person name="Munro C.A."/>
            <person name="Rheinbay E."/>
            <person name="Grabherr M."/>
            <person name="Forche A."/>
            <person name="Reedy J.L."/>
            <person name="Agrafioti I."/>
            <person name="Arnaud M.B."/>
            <person name="Bates S."/>
            <person name="Brown A.J."/>
            <person name="Brunke S."/>
            <person name="Costanzo M.C."/>
            <person name="Fitzpatrick D.A."/>
            <person name="de Groot P.W."/>
            <person name="Harris D."/>
            <person name="Hoyer L.L."/>
            <person name="Hube B."/>
            <person name="Klis F.M."/>
            <person name="Kodira C."/>
            <person name="Lennard N."/>
            <person name="Logue M.E."/>
            <person name="Martin R."/>
            <person name="Neiman A.M."/>
            <person name="Nikolaou E."/>
            <person name="Quail M.A."/>
            <person name="Quinn J."/>
            <person name="Santos M.C."/>
            <person name="Schmitzberger F.F."/>
            <person name="Sherlock G."/>
            <person name="Shah P."/>
            <person name="Silverstein K.A."/>
            <person name="Skrzypek M.S."/>
            <person name="Soll D."/>
            <person name="Staggs R."/>
            <person name="Stansfield I."/>
            <person name="Stumpf M.P."/>
            <person name="Sudbery P.E."/>
            <person name="Srikantha T."/>
            <person name="Zeng Q."/>
            <person name="Berman J."/>
            <person name="Berriman M."/>
            <person name="Heitman J."/>
            <person name="Gow N.A."/>
            <person name="Lorenz M.C."/>
            <person name="Birren B.W."/>
            <person name="Kellis M."/>
            <person name="Cuomo C.A."/>
        </authorList>
    </citation>
    <scope>NUCLEOTIDE SEQUENCE [LARGE SCALE GENOMIC DNA]</scope>
    <source>
        <strain evidence="1 2">ATCC 42720</strain>
    </source>
</reference>
<accession>C4YAR6</accession>
<dbReference type="VEuPathDB" id="FungiDB:CLUG_05294"/>
<protein>
    <submittedName>
        <fullName evidence="1">Uncharacterized protein</fullName>
    </submittedName>
</protein>
<dbReference type="HOGENOM" id="CLU_1731278_0_0_1"/>
<dbReference type="AlphaFoldDB" id="C4YAR6"/>
<dbReference type="InParanoid" id="C4YAR6"/>
<name>C4YAR6_CLAL4</name>
<sequence>MSTKTHMRQLALVHKRSHMYCPRWNLWFEDCKMAVVGAAVQDGDRWPNLPPVFVLSRAKAKQWAIDKFHGPLPVREGYSWQYFGATAVFPTQLVEVAVLPGRLCAGPLPVRHGAAYFRQCANGKARENLRHAWECSCREHPFASAIFYLGP</sequence>
<dbReference type="Proteomes" id="UP000007703">
    <property type="component" value="Unassembled WGS sequence"/>
</dbReference>
<proteinExistence type="predicted"/>
<evidence type="ECO:0000313" key="1">
    <source>
        <dbReference type="EMBL" id="EEQ41166.1"/>
    </source>
</evidence>
<organism evidence="1 2">
    <name type="scientific">Clavispora lusitaniae (strain ATCC 42720)</name>
    <name type="common">Yeast</name>
    <name type="synonym">Candida lusitaniae</name>
    <dbReference type="NCBI Taxonomy" id="306902"/>
    <lineage>
        <taxon>Eukaryota</taxon>
        <taxon>Fungi</taxon>
        <taxon>Dikarya</taxon>
        <taxon>Ascomycota</taxon>
        <taxon>Saccharomycotina</taxon>
        <taxon>Pichiomycetes</taxon>
        <taxon>Metschnikowiaceae</taxon>
        <taxon>Clavispora</taxon>
    </lineage>
</organism>
<dbReference type="KEGG" id="clu:CLUG_05294"/>